<accession>A0A919GN73</accession>
<comment type="caution">
    <text evidence="1">The sequence shown here is derived from an EMBL/GenBank/DDBJ whole genome shotgun (WGS) entry which is preliminary data.</text>
</comment>
<reference evidence="1" key="2">
    <citation type="submission" date="2020-09" db="EMBL/GenBank/DDBJ databases">
        <authorList>
            <person name="Sun Q."/>
            <person name="Zhou Y."/>
        </authorList>
    </citation>
    <scope>NUCLEOTIDE SEQUENCE</scope>
    <source>
        <strain evidence="1">CGMCC 4.7403</strain>
    </source>
</reference>
<name>A0A919GN73_9ACTN</name>
<dbReference type="Proteomes" id="UP000603227">
    <property type="component" value="Unassembled WGS sequence"/>
</dbReference>
<reference evidence="1" key="1">
    <citation type="journal article" date="2014" name="Int. J. Syst. Evol. Microbiol.">
        <title>Complete genome sequence of Corynebacterium casei LMG S-19264T (=DSM 44701T), isolated from a smear-ripened cheese.</title>
        <authorList>
            <consortium name="US DOE Joint Genome Institute (JGI-PGF)"/>
            <person name="Walter F."/>
            <person name="Albersmeier A."/>
            <person name="Kalinowski J."/>
            <person name="Ruckert C."/>
        </authorList>
    </citation>
    <scope>NUCLEOTIDE SEQUENCE</scope>
    <source>
        <strain evidence="1">CGMCC 4.7403</strain>
    </source>
</reference>
<evidence type="ECO:0000313" key="2">
    <source>
        <dbReference type="Proteomes" id="UP000603227"/>
    </source>
</evidence>
<keyword evidence="2" id="KW-1185">Reference proteome</keyword>
<dbReference type="EMBL" id="BNAT01000009">
    <property type="protein sequence ID" value="GHH87920.1"/>
    <property type="molecule type" value="Genomic_DNA"/>
</dbReference>
<dbReference type="RefSeq" id="WP_189783054.1">
    <property type="nucleotide sequence ID" value="NZ_BNAT01000009.1"/>
</dbReference>
<organism evidence="1 2">
    <name type="scientific">Streptomyces capitiformicae</name>
    <dbReference type="NCBI Taxonomy" id="2014920"/>
    <lineage>
        <taxon>Bacteria</taxon>
        <taxon>Bacillati</taxon>
        <taxon>Actinomycetota</taxon>
        <taxon>Actinomycetes</taxon>
        <taxon>Kitasatosporales</taxon>
        <taxon>Streptomycetaceae</taxon>
        <taxon>Streptomyces</taxon>
    </lineage>
</organism>
<protein>
    <submittedName>
        <fullName evidence="1">Uncharacterized protein</fullName>
    </submittedName>
</protein>
<sequence length="52" mass="5707">MTAPPPRLSPTAGLFNALIRLLNLRLTARALELEAQIAIETAASQHLKEDIR</sequence>
<dbReference type="AlphaFoldDB" id="A0A919GN73"/>
<proteinExistence type="predicted"/>
<evidence type="ECO:0000313" key="1">
    <source>
        <dbReference type="EMBL" id="GHH87920.1"/>
    </source>
</evidence>
<gene>
    <name evidence="1" type="ORF">GCM10017771_31080</name>
</gene>